<evidence type="ECO:0000313" key="2">
    <source>
        <dbReference type="Proteomes" id="UP000292704"/>
    </source>
</evidence>
<dbReference type="EMBL" id="SHMR01000011">
    <property type="protein sequence ID" value="RZH66311.1"/>
    <property type="molecule type" value="Genomic_DNA"/>
</dbReference>
<dbReference type="OrthoDB" id="315488at2157"/>
<sequence length="104" mass="11550">MTDMQGAVWWGPAPHKSDAAYRPWLVVNDTSHPFAAEECIVVGMTTQNHPDGIAVPDEAWIRGGSNEDAYVSPWYVTTIKHRDLDNQQGKLADALEALHDYTSL</sequence>
<dbReference type="Gene3D" id="2.30.30.110">
    <property type="match status" value="1"/>
</dbReference>
<dbReference type="RefSeq" id="WP_130171837.1">
    <property type="nucleotide sequence ID" value="NZ_SHMR01000011.1"/>
</dbReference>
<dbReference type="SUPFAM" id="SSF50118">
    <property type="entry name" value="Cell growth inhibitor/plasmid maintenance toxic component"/>
    <property type="match status" value="1"/>
</dbReference>
<gene>
    <name evidence="1" type="ORF">ELS17_18295</name>
</gene>
<evidence type="ECO:0000313" key="1">
    <source>
        <dbReference type="EMBL" id="RZH66311.1"/>
    </source>
</evidence>
<dbReference type="Proteomes" id="UP000292704">
    <property type="component" value="Unassembled WGS sequence"/>
</dbReference>
<dbReference type="InterPro" id="IPR011067">
    <property type="entry name" value="Plasmid_toxin/cell-grow_inhib"/>
</dbReference>
<reference evidence="1 2" key="1">
    <citation type="submission" date="2019-02" db="EMBL/GenBank/DDBJ databases">
        <title>Genome analysis provides insights into bioremediation potentialities and Haloocin production by Natrinema altunense strain 4.1R isolated from Chott Douz in Tunisian desert.</title>
        <authorList>
            <person name="Najjari A."/>
            <person name="Youssef N."/>
            <person name="Ben Dhia O."/>
            <person name="Ferjani R."/>
            <person name="El Hidri D."/>
            <person name="Ouzari H.I."/>
            <person name="Cherif A."/>
        </authorList>
    </citation>
    <scope>NUCLEOTIDE SEQUENCE [LARGE SCALE GENOMIC DNA]</scope>
    <source>
        <strain evidence="1 2">4.1R</strain>
    </source>
</reference>
<protein>
    <recommendedName>
        <fullName evidence="3">Type II toxin-antitoxin system PemK/MazF family toxin</fullName>
    </recommendedName>
</protein>
<accession>A0A482XTD4</accession>
<evidence type="ECO:0008006" key="3">
    <source>
        <dbReference type="Google" id="ProtNLM"/>
    </source>
</evidence>
<organism evidence="1 2">
    <name type="scientific">Natrinema altunense</name>
    <dbReference type="NCBI Taxonomy" id="222984"/>
    <lineage>
        <taxon>Archaea</taxon>
        <taxon>Methanobacteriati</taxon>
        <taxon>Methanobacteriota</taxon>
        <taxon>Stenosarchaea group</taxon>
        <taxon>Halobacteria</taxon>
        <taxon>Halobacteriales</taxon>
        <taxon>Natrialbaceae</taxon>
        <taxon>Natrinema</taxon>
    </lineage>
</organism>
<proteinExistence type="predicted"/>
<comment type="caution">
    <text evidence="1">The sequence shown here is derived from an EMBL/GenBank/DDBJ whole genome shotgun (WGS) entry which is preliminary data.</text>
</comment>
<name>A0A482XTD4_9EURY</name>
<dbReference type="AlphaFoldDB" id="A0A482XTD4"/>